<keyword evidence="2" id="KW-1185">Reference proteome</keyword>
<dbReference type="Pfam" id="PF07751">
    <property type="entry name" value="Abi_2"/>
    <property type="match status" value="1"/>
</dbReference>
<dbReference type="InterPro" id="IPR011664">
    <property type="entry name" value="Abi_system_AbiD/AbiF-like"/>
</dbReference>
<reference evidence="1 2" key="1">
    <citation type="submission" date="2016-07" db="EMBL/GenBank/DDBJ databases">
        <title>Caryophanon latum genome sequencing.</title>
        <authorList>
            <person name="Verma A."/>
            <person name="Pal Y."/>
            <person name="Krishnamurthi S."/>
        </authorList>
    </citation>
    <scope>NUCLEOTIDE SEQUENCE [LARGE SCALE GENOMIC DNA]</scope>
    <source>
        <strain evidence="1 2">DSM 14151</strain>
    </source>
</reference>
<evidence type="ECO:0008006" key="3">
    <source>
        <dbReference type="Google" id="ProtNLM"/>
    </source>
</evidence>
<name>A0A1C0YB35_9BACL</name>
<dbReference type="EMBL" id="MATO01000078">
    <property type="protein sequence ID" value="OCS84406.1"/>
    <property type="molecule type" value="Genomic_DNA"/>
</dbReference>
<organism evidence="1 2">
    <name type="scientific">Caryophanon latum</name>
    <dbReference type="NCBI Taxonomy" id="33977"/>
    <lineage>
        <taxon>Bacteria</taxon>
        <taxon>Bacillati</taxon>
        <taxon>Bacillota</taxon>
        <taxon>Bacilli</taxon>
        <taxon>Bacillales</taxon>
        <taxon>Caryophanaceae</taxon>
        <taxon>Caryophanon</taxon>
    </lineage>
</organism>
<gene>
    <name evidence="1" type="ORF">A6K76_03185</name>
</gene>
<evidence type="ECO:0000313" key="2">
    <source>
        <dbReference type="Proteomes" id="UP000093482"/>
    </source>
</evidence>
<comment type="caution">
    <text evidence="1">The sequence shown here is derived from an EMBL/GenBank/DDBJ whole genome shotgun (WGS) entry which is preliminary data.</text>
</comment>
<dbReference type="RefSeq" id="WP_066466479.1">
    <property type="nucleotide sequence ID" value="NZ_MATO01000078.1"/>
</dbReference>
<evidence type="ECO:0000313" key="1">
    <source>
        <dbReference type="EMBL" id="OCS84406.1"/>
    </source>
</evidence>
<dbReference type="Proteomes" id="UP000093482">
    <property type="component" value="Unassembled WGS sequence"/>
</dbReference>
<accession>A0A1C0YB35</accession>
<proteinExistence type="predicted"/>
<protein>
    <recommendedName>
        <fullName evidence="3">CAAX protease</fullName>
    </recommendedName>
</protein>
<sequence>MDTPIYRFQDMIDYFDRKGITYNLTHDEIISFLSKNNYFFKLISYRKNFIKNNKDQYTNLSFELLSDLASLDMQLRYLLMKMALDLEHRIKTVILAEITNTLTEDGYSIIDAFIATSKDPTKTKKQILGYAKYSKYSSSLFNKYESHTPVWVAFETMSFGTLVDFIEFYLKRNPSSEFQYLSKNLYAIKNIRNTAAHSSSLLNEIVGEQEEFANNKLVTKFVYKRIPNKNSAKKKLNNLRIYDMTVLYIIYNRLMPEGRTKKERTRELYKFLSRARKNKALYLKHNQLHSIYMFFCKIILSK</sequence>
<dbReference type="AlphaFoldDB" id="A0A1C0YB35"/>
<dbReference type="OrthoDB" id="5363652at2"/>